<protein>
    <submittedName>
        <fullName evidence="7">O-antigen ligase</fullName>
    </submittedName>
</protein>
<dbReference type="InterPro" id="IPR007016">
    <property type="entry name" value="O-antigen_ligase-rel_domated"/>
</dbReference>
<dbReference type="STRING" id="1830138.SAMN05443507_111100"/>
<evidence type="ECO:0000259" key="6">
    <source>
        <dbReference type="Pfam" id="PF04932"/>
    </source>
</evidence>
<feature type="transmembrane region" description="Helical" evidence="5">
    <location>
        <begin position="374"/>
        <end position="393"/>
    </location>
</feature>
<keyword evidence="4 5" id="KW-0472">Membrane</keyword>
<dbReference type="GO" id="GO:0016020">
    <property type="term" value="C:membrane"/>
    <property type="evidence" value="ECO:0007669"/>
    <property type="project" value="UniProtKB-SubCell"/>
</dbReference>
<feature type="transmembrane region" description="Helical" evidence="5">
    <location>
        <begin position="190"/>
        <end position="207"/>
    </location>
</feature>
<evidence type="ECO:0000256" key="5">
    <source>
        <dbReference type="SAM" id="Phobius"/>
    </source>
</evidence>
<dbReference type="PANTHER" id="PTHR37422">
    <property type="entry name" value="TEICHURONIC ACID BIOSYNTHESIS PROTEIN TUAE"/>
    <property type="match status" value="1"/>
</dbReference>
<feature type="transmembrane region" description="Helical" evidence="5">
    <location>
        <begin position="238"/>
        <end position="269"/>
    </location>
</feature>
<organism evidence="7 8">
    <name type="scientific">Alicyclobacillus tolerans</name>
    <dbReference type="NCBI Taxonomy" id="90970"/>
    <lineage>
        <taxon>Bacteria</taxon>
        <taxon>Bacillati</taxon>
        <taxon>Bacillota</taxon>
        <taxon>Bacilli</taxon>
        <taxon>Bacillales</taxon>
        <taxon>Alicyclobacillaceae</taxon>
        <taxon>Alicyclobacillus</taxon>
    </lineage>
</organism>
<dbReference type="RefSeq" id="WP_072874043.1">
    <property type="nucleotide sequence ID" value="NZ_FRAF01000011.1"/>
</dbReference>
<dbReference type="InterPro" id="IPR051533">
    <property type="entry name" value="WaaL-like"/>
</dbReference>
<dbReference type="GO" id="GO:0016874">
    <property type="term" value="F:ligase activity"/>
    <property type="evidence" value="ECO:0007669"/>
    <property type="project" value="UniProtKB-KW"/>
</dbReference>
<feature type="transmembrane region" description="Helical" evidence="5">
    <location>
        <begin position="115"/>
        <end position="133"/>
    </location>
</feature>
<evidence type="ECO:0000313" key="8">
    <source>
        <dbReference type="Proteomes" id="UP000184016"/>
    </source>
</evidence>
<keyword evidence="2 5" id="KW-0812">Transmembrane</keyword>
<dbReference type="AlphaFoldDB" id="A0A1M6RA55"/>
<feature type="domain" description="O-antigen ligase-related" evidence="6">
    <location>
        <begin position="222"/>
        <end position="350"/>
    </location>
</feature>
<dbReference type="Proteomes" id="UP000184016">
    <property type="component" value="Unassembled WGS sequence"/>
</dbReference>
<evidence type="ECO:0000256" key="2">
    <source>
        <dbReference type="ARBA" id="ARBA00022692"/>
    </source>
</evidence>
<feature type="transmembrane region" description="Helical" evidence="5">
    <location>
        <begin position="309"/>
        <end position="330"/>
    </location>
</feature>
<evidence type="ECO:0000256" key="4">
    <source>
        <dbReference type="ARBA" id="ARBA00023136"/>
    </source>
</evidence>
<comment type="subcellular location">
    <subcellularLocation>
        <location evidence="1">Membrane</location>
        <topology evidence="1">Multi-pass membrane protein</topology>
    </subcellularLocation>
</comment>
<reference evidence="8" key="1">
    <citation type="submission" date="2016-11" db="EMBL/GenBank/DDBJ databases">
        <authorList>
            <person name="Varghese N."/>
            <person name="Submissions S."/>
        </authorList>
    </citation>
    <scope>NUCLEOTIDE SEQUENCE [LARGE SCALE GENOMIC DNA]</scope>
    <source>
        <strain evidence="8">USBA-503</strain>
    </source>
</reference>
<keyword evidence="8" id="KW-1185">Reference proteome</keyword>
<feature type="transmembrane region" description="Helical" evidence="5">
    <location>
        <begin position="399"/>
        <end position="417"/>
    </location>
</feature>
<accession>A0A1M6RA55</accession>
<evidence type="ECO:0000313" key="7">
    <source>
        <dbReference type="EMBL" id="SHK29341.1"/>
    </source>
</evidence>
<feature type="transmembrane region" description="Helical" evidence="5">
    <location>
        <begin position="54"/>
        <end position="73"/>
    </location>
</feature>
<keyword evidence="7" id="KW-0436">Ligase</keyword>
<evidence type="ECO:0000256" key="1">
    <source>
        <dbReference type="ARBA" id="ARBA00004141"/>
    </source>
</evidence>
<dbReference type="Pfam" id="PF04932">
    <property type="entry name" value="Wzy_C"/>
    <property type="match status" value="1"/>
</dbReference>
<feature type="transmembrane region" description="Helical" evidence="5">
    <location>
        <begin position="85"/>
        <end position="103"/>
    </location>
</feature>
<feature type="transmembrane region" description="Helical" evidence="5">
    <location>
        <begin position="140"/>
        <end position="160"/>
    </location>
</feature>
<sequence>MNAGVNPLSSQANSAQPLFLKLDRSAALLGKWSVYAYAAFPIVNRAISISFLRAYANSWSTILLCLMALVGLYQYKRSPKLSAFAWSKFGGLFILYCVALFFSQLGLPHVAFDGLSMNIEYLLFALLLPFVIQEKDIPKMIFTSVVVSILLGFDGVFQYITKVPIPSGWVDVGEHVRTRVFSVYGSPAELAANMELMIPVIAGLFCLDKNRRRRILYMIGEFCCLATLLFTYDRGAWLGLALGLLLISLFYDRRLLVLLIILCAILFFLPPIHHRLADLLSPTYWIQSAKGGRIMRWETAFNRMSRNPLFGVGLGQYGGAIASAYGYSIYSDNYYAKILGETGLVGLLLFSAMHIAIIREVIQTVVRKAQGRQKYLALGGLAGLVALLVHAFFENLFEYAPTETVYFLISGLLILWGRTLDSQKTDLRNQEDKIPKES</sequence>
<feature type="transmembrane region" description="Helical" evidence="5">
    <location>
        <begin position="342"/>
        <end position="362"/>
    </location>
</feature>
<keyword evidence="3 5" id="KW-1133">Transmembrane helix</keyword>
<gene>
    <name evidence="7" type="ORF">SAMN05443507_111100</name>
</gene>
<dbReference type="PANTHER" id="PTHR37422:SF13">
    <property type="entry name" value="LIPOPOLYSACCHARIDE BIOSYNTHESIS PROTEIN PA4999-RELATED"/>
    <property type="match status" value="1"/>
</dbReference>
<name>A0A1M6RA55_9BACL</name>
<proteinExistence type="predicted"/>
<dbReference type="EMBL" id="FRAF01000011">
    <property type="protein sequence ID" value="SHK29341.1"/>
    <property type="molecule type" value="Genomic_DNA"/>
</dbReference>
<evidence type="ECO:0000256" key="3">
    <source>
        <dbReference type="ARBA" id="ARBA00022989"/>
    </source>
</evidence>